<dbReference type="RefSeq" id="WP_085757952.1">
    <property type="nucleotide sequence ID" value="NZ_CP019343.1"/>
</dbReference>
<feature type="domain" description="Aminomethyltransferase C-terminal" evidence="4">
    <location>
        <begin position="573"/>
        <end position="657"/>
    </location>
</feature>
<dbReference type="GO" id="GO:0016491">
    <property type="term" value="F:oxidoreductase activity"/>
    <property type="evidence" value="ECO:0007669"/>
    <property type="project" value="UniProtKB-KW"/>
</dbReference>
<dbReference type="Pfam" id="PF08669">
    <property type="entry name" value="GCV_T_C"/>
    <property type="match status" value="1"/>
</dbReference>
<dbReference type="GO" id="GO:0008483">
    <property type="term" value="F:transaminase activity"/>
    <property type="evidence" value="ECO:0007669"/>
    <property type="project" value="UniProtKB-KW"/>
</dbReference>
<feature type="domain" description="SoxA A3" evidence="5">
    <location>
        <begin position="184"/>
        <end position="268"/>
    </location>
</feature>
<dbReference type="Proteomes" id="UP000193450">
    <property type="component" value="Chromosome"/>
</dbReference>
<evidence type="ECO:0000259" key="5">
    <source>
        <dbReference type="Pfam" id="PF17806"/>
    </source>
</evidence>
<keyword evidence="2" id="KW-0560">Oxidoreductase</keyword>
<protein>
    <recommendedName>
        <fullName evidence="8">Sarcosine oxidase subunit alpha</fullName>
    </recommendedName>
</protein>
<evidence type="ECO:0000256" key="1">
    <source>
        <dbReference type="ARBA" id="ARBA00022576"/>
    </source>
</evidence>
<feature type="domain" description="GCVT N-terminal" evidence="3">
    <location>
        <begin position="283"/>
        <end position="550"/>
    </location>
</feature>
<dbReference type="OrthoDB" id="5287468at2"/>
<evidence type="ECO:0000313" key="6">
    <source>
        <dbReference type="EMBL" id="ARN73832.1"/>
    </source>
</evidence>
<dbReference type="InterPro" id="IPR029043">
    <property type="entry name" value="GcvT/YgfZ_C"/>
</dbReference>
<dbReference type="Pfam" id="PF17806">
    <property type="entry name" value="SO_alpha_A3"/>
    <property type="match status" value="1"/>
</dbReference>
<evidence type="ECO:0000259" key="3">
    <source>
        <dbReference type="Pfam" id="PF01571"/>
    </source>
</evidence>
<sequence length="665" mass="72611">MVVTNNDSAYHTALELHAAGQTVAAIVDTRASPNGPLQQAVIEKHLPLYCGYTVQTLIGRRAVRAVQLAEHLGDGHLGKTGPTLPCDVVAISGGWNPTLHLYSQAGGSLTFDDAKACFVPRQCAQAVTVVGAANGDMTLQACLDSGYREGAAVVAVPRLTSERCAEPVQQAMEPYWSTKGVATHKQWLDFQYDVTVADIELAARENLLSIEHVKRYTTNGMSVDQGKTSNVNALAVMAELSGRSMPQVGTTKFRPPYQPVTLGTIAGRKIGEHYAPRQLMPAHAWHQAHGGQMQDYGWMRPDYYLRPGEDEQAAIRREVLVVRKGVGMFDGSPLGKLEVKGPDAAIFLNRIYVNNALTLKPGFARYGLMCNEQGVVIDDGVFVRLAEDHFMVHTTSGGAVRIFQWMEEWLHCEWLDLEVAVNNVTTQWANVTVSGPKARQVVEQLDTDIDFSREAFPHMQFRTGTIEGVPARVLRASFTGEVTYEISVPARYGLALWETIDERGQAFAITPYGVESLMALRTEKGYLHVGVDTDGTTNPLDLGWGVPISKKVADFIGCRSLQRPNDQRTDRLQFVGLTAVDPQQALPLGGHIIDGAHPKMPTSSQGYVTSVCLSPTLNCSIGLGLVKNARQRMNEKVYVYARGKTVAATLVSPTHFDGKGERLNG</sequence>
<proteinExistence type="predicted"/>
<keyword evidence="1" id="KW-0032">Aminotransferase</keyword>
<gene>
    <name evidence="6" type="ORF">BST96_06715</name>
</gene>
<dbReference type="KEGG" id="osg:BST96_06715"/>
<dbReference type="InterPro" id="IPR006222">
    <property type="entry name" value="GCVT_N"/>
</dbReference>
<evidence type="ECO:0000313" key="7">
    <source>
        <dbReference type="Proteomes" id="UP000193450"/>
    </source>
</evidence>
<dbReference type="PANTHER" id="PTHR43757:SF2">
    <property type="entry name" value="AMINOMETHYLTRANSFERASE, MITOCHONDRIAL"/>
    <property type="match status" value="1"/>
</dbReference>
<reference evidence="6 7" key="1">
    <citation type="submission" date="2016-11" db="EMBL/GenBank/DDBJ databases">
        <title>Trade-off between light-utilization and light-protection in marine flavobacteria.</title>
        <authorList>
            <person name="Kumagai Y."/>
        </authorList>
    </citation>
    <scope>NUCLEOTIDE SEQUENCE [LARGE SCALE GENOMIC DNA]</scope>
    <source>
        <strain evidence="6 7">NBRC 107125</strain>
    </source>
</reference>
<dbReference type="STRING" id="716816.BST96_06715"/>
<dbReference type="InterPro" id="IPR028896">
    <property type="entry name" value="GcvT/YgfZ/DmdA"/>
</dbReference>
<dbReference type="InterPro" id="IPR013977">
    <property type="entry name" value="GcvT_C"/>
</dbReference>
<dbReference type="AlphaFoldDB" id="A0A1X9NBL6"/>
<dbReference type="InterPro" id="IPR027266">
    <property type="entry name" value="TrmE/GcvT-like"/>
</dbReference>
<evidence type="ECO:0000256" key="2">
    <source>
        <dbReference type="ARBA" id="ARBA00023002"/>
    </source>
</evidence>
<evidence type="ECO:0000259" key="4">
    <source>
        <dbReference type="Pfam" id="PF08669"/>
    </source>
</evidence>
<dbReference type="SUPFAM" id="SSF103025">
    <property type="entry name" value="Folate-binding domain"/>
    <property type="match status" value="1"/>
</dbReference>
<dbReference type="SUPFAM" id="SSF101790">
    <property type="entry name" value="Aminomethyltransferase beta-barrel domain"/>
    <property type="match status" value="1"/>
</dbReference>
<name>A0A1X9NBL6_9GAMM</name>
<dbReference type="Pfam" id="PF01571">
    <property type="entry name" value="GCV_T"/>
    <property type="match status" value="1"/>
</dbReference>
<keyword evidence="7" id="KW-1185">Reference proteome</keyword>
<accession>A0A1X9NBL6</accession>
<dbReference type="Gene3D" id="3.30.1360.120">
    <property type="entry name" value="Probable tRNA modification gtpase trme, domain 1"/>
    <property type="match status" value="1"/>
</dbReference>
<dbReference type="EMBL" id="CP019343">
    <property type="protein sequence ID" value="ARN73832.1"/>
    <property type="molecule type" value="Genomic_DNA"/>
</dbReference>
<keyword evidence="1" id="KW-0808">Transferase</keyword>
<organism evidence="6 7">
    <name type="scientific">Oceanicoccus sagamiensis</name>
    <dbReference type="NCBI Taxonomy" id="716816"/>
    <lineage>
        <taxon>Bacteria</taxon>
        <taxon>Pseudomonadati</taxon>
        <taxon>Pseudomonadota</taxon>
        <taxon>Gammaproteobacteria</taxon>
        <taxon>Cellvibrionales</taxon>
        <taxon>Spongiibacteraceae</taxon>
        <taxon>Oceanicoccus</taxon>
    </lineage>
</organism>
<dbReference type="PANTHER" id="PTHR43757">
    <property type="entry name" value="AMINOMETHYLTRANSFERASE"/>
    <property type="match status" value="1"/>
</dbReference>
<dbReference type="InterPro" id="IPR041117">
    <property type="entry name" value="SoxA_A3"/>
</dbReference>
<evidence type="ECO:0008006" key="8">
    <source>
        <dbReference type="Google" id="ProtNLM"/>
    </source>
</evidence>